<reference evidence="1 2" key="1">
    <citation type="submission" date="2017-06" db="EMBL/GenBank/DDBJ databases">
        <authorList>
            <person name="Kim H.J."/>
            <person name="Triplett B.A."/>
        </authorList>
    </citation>
    <scope>NUCLEOTIDE SEQUENCE [LARGE SCALE GENOMIC DNA]</scope>
</reference>
<dbReference type="GeneID" id="40088536"/>
<organism evidence="1 2">
    <name type="scientific">Agrobacterium phage Atu_ph07</name>
    <dbReference type="NCBI Taxonomy" id="2024264"/>
    <lineage>
        <taxon>Viruses</taxon>
        <taxon>Duplodnaviria</taxon>
        <taxon>Heunggongvirae</taxon>
        <taxon>Uroviricota</taxon>
        <taxon>Caudoviricetes</taxon>
        <taxon>Polybotosvirus</taxon>
        <taxon>Polybotosvirus Atuph07</taxon>
    </lineage>
</organism>
<dbReference type="RefSeq" id="YP_009612198.1">
    <property type="nucleotide sequence ID" value="NC_042013.1"/>
</dbReference>
<protein>
    <submittedName>
        <fullName evidence="1">Uncharacterized protein</fullName>
    </submittedName>
</protein>
<keyword evidence="2" id="KW-1185">Reference proteome</keyword>
<dbReference type="Proteomes" id="UP000223025">
    <property type="component" value="Segment"/>
</dbReference>
<proteinExistence type="predicted"/>
<evidence type="ECO:0000313" key="1">
    <source>
        <dbReference type="EMBL" id="AUZ95292.1"/>
    </source>
</evidence>
<sequence length="66" mass="7720">MEDVSEVIPSNIDINNLFYELNVTASYIQYRTDMDKMNEYIQTYGCSLPEILDIIEELYNEAISKC</sequence>
<dbReference type="EMBL" id="MF403008">
    <property type="protein sequence ID" value="AUZ95292.1"/>
    <property type="molecule type" value="Genomic_DNA"/>
</dbReference>
<evidence type="ECO:0000313" key="2">
    <source>
        <dbReference type="Proteomes" id="UP000223025"/>
    </source>
</evidence>
<dbReference type="KEGG" id="vg:40088536"/>
<name>A0A2L0V0E1_9CAUD</name>
<accession>A0A2L0V0E1</accession>